<sequence length="111" mass="12516">MAIYYSEPNYLKADHQGHLDDLHSRLDNADLHIYGQQDSPHQDVSNTVQFLELARLAGLIYPSSVSGDFSGRSPQIDSWTRLALDILATFNSCLYPFSLIIIGCEIDRDED</sequence>
<proteinExistence type="predicted"/>
<dbReference type="EMBL" id="ML979132">
    <property type="protein sequence ID" value="KAF1920867.1"/>
    <property type="molecule type" value="Genomic_DNA"/>
</dbReference>
<gene>
    <name evidence="1" type="ORF">BDU57DRAFT_544485</name>
</gene>
<evidence type="ECO:0000313" key="1">
    <source>
        <dbReference type="EMBL" id="KAF1920867.1"/>
    </source>
</evidence>
<accession>A0A6A5R4I3</accession>
<dbReference type="OrthoDB" id="5130013at2759"/>
<evidence type="ECO:0000313" key="2">
    <source>
        <dbReference type="Proteomes" id="UP000800096"/>
    </source>
</evidence>
<name>A0A6A5R4I3_AMPQU</name>
<organism evidence="1 2">
    <name type="scientific">Ampelomyces quisqualis</name>
    <name type="common">Powdery mildew agent</name>
    <dbReference type="NCBI Taxonomy" id="50730"/>
    <lineage>
        <taxon>Eukaryota</taxon>
        <taxon>Fungi</taxon>
        <taxon>Dikarya</taxon>
        <taxon>Ascomycota</taxon>
        <taxon>Pezizomycotina</taxon>
        <taxon>Dothideomycetes</taxon>
        <taxon>Pleosporomycetidae</taxon>
        <taxon>Pleosporales</taxon>
        <taxon>Pleosporineae</taxon>
        <taxon>Phaeosphaeriaceae</taxon>
        <taxon>Ampelomyces</taxon>
    </lineage>
</organism>
<keyword evidence="2" id="KW-1185">Reference proteome</keyword>
<protein>
    <submittedName>
        <fullName evidence="1">Uncharacterized protein</fullName>
    </submittedName>
</protein>
<dbReference type="Proteomes" id="UP000800096">
    <property type="component" value="Unassembled WGS sequence"/>
</dbReference>
<dbReference type="AlphaFoldDB" id="A0A6A5R4I3"/>
<reference evidence="1" key="1">
    <citation type="journal article" date="2020" name="Stud. Mycol.">
        <title>101 Dothideomycetes genomes: a test case for predicting lifestyles and emergence of pathogens.</title>
        <authorList>
            <person name="Haridas S."/>
            <person name="Albert R."/>
            <person name="Binder M."/>
            <person name="Bloem J."/>
            <person name="Labutti K."/>
            <person name="Salamov A."/>
            <person name="Andreopoulos B."/>
            <person name="Baker S."/>
            <person name="Barry K."/>
            <person name="Bills G."/>
            <person name="Bluhm B."/>
            <person name="Cannon C."/>
            <person name="Castanera R."/>
            <person name="Culley D."/>
            <person name="Daum C."/>
            <person name="Ezra D."/>
            <person name="Gonzalez J."/>
            <person name="Henrissat B."/>
            <person name="Kuo A."/>
            <person name="Liang C."/>
            <person name="Lipzen A."/>
            <person name="Lutzoni F."/>
            <person name="Magnuson J."/>
            <person name="Mondo S."/>
            <person name="Nolan M."/>
            <person name="Ohm R."/>
            <person name="Pangilinan J."/>
            <person name="Park H.-J."/>
            <person name="Ramirez L."/>
            <person name="Alfaro M."/>
            <person name="Sun H."/>
            <person name="Tritt A."/>
            <person name="Yoshinaga Y."/>
            <person name="Zwiers L.-H."/>
            <person name="Turgeon B."/>
            <person name="Goodwin S."/>
            <person name="Spatafora J."/>
            <person name="Crous P."/>
            <person name="Grigoriev I."/>
        </authorList>
    </citation>
    <scope>NUCLEOTIDE SEQUENCE</scope>
    <source>
        <strain evidence="1">HMLAC05119</strain>
    </source>
</reference>